<sequence>MMVELWGVVVVERIYEIVLVASGREVMQSKNLNYVKQRVIKIGKYLVTHEIKESHKLIVDDERKEVRHMIKVDWLSLSGSGVTLDARNIDVL</sequence>
<protein>
    <submittedName>
        <fullName evidence="3">BRCT domain-containing protein</fullName>
    </submittedName>
</protein>
<evidence type="ECO:0000313" key="1">
    <source>
        <dbReference type="EMBL" id="VDO25395.1"/>
    </source>
</evidence>
<gene>
    <name evidence="1" type="ORF">BTMF_LOCUS7672</name>
</gene>
<reference evidence="3" key="1">
    <citation type="submission" date="2017-02" db="UniProtKB">
        <authorList>
            <consortium name="WormBaseParasite"/>
        </authorList>
    </citation>
    <scope>IDENTIFICATION</scope>
</reference>
<dbReference type="WBParaSite" id="BTMF_0000962101-mRNA-1">
    <property type="protein sequence ID" value="BTMF_0000962101-mRNA-1"/>
    <property type="gene ID" value="BTMF_0000962101"/>
</dbReference>
<name>A0A0R3QPI6_9BILA</name>
<proteinExistence type="predicted"/>
<dbReference type="Proteomes" id="UP000280834">
    <property type="component" value="Unassembled WGS sequence"/>
</dbReference>
<dbReference type="AlphaFoldDB" id="A0A0R3QPI6"/>
<reference evidence="1 2" key="2">
    <citation type="submission" date="2018-11" db="EMBL/GenBank/DDBJ databases">
        <authorList>
            <consortium name="Pathogen Informatics"/>
        </authorList>
    </citation>
    <scope>NUCLEOTIDE SEQUENCE [LARGE SCALE GENOMIC DNA]</scope>
</reference>
<accession>A0A0R3QPI6</accession>
<evidence type="ECO:0000313" key="3">
    <source>
        <dbReference type="WBParaSite" id="BTMF_0000962101-mRNA-1"/>
    </source>
</evidence>
<organism evidence="3">
    <name type="scientific">Brugia timori</name>
    <dbReference type="NCBI Taxonomy" id="42155"/>
    <lineage>
        <taxon>Eukaryota</taxon>
        <taxon>Metazoa</taxon>
        <taxon>Ecdysozoa</taxon>
        <taxon>Nematoda</taxon>
        <taxon>Chromadorea</taxon>
        <taxon>Rhabditida</taxon>
        <taxon>Spirurina</taxon>
        <taxon>Spiruromorpha</taxon>
        <taxon>Filarioidea</taxon>
        <taxon>Onchocercidae</taxon>
        <taxon>Brugia</taxon>
    </lineage>
</organism>
<evidence type="ECO:0000313" key="2">
    <source>
        <dbReference type="Proteomes" id="UP000280834"/>
    </source>
</evidence>
<keyword evidence="2" id="KW-1185">Reference proteome</keyword>
<dbReference type="EMBL" id="UZAG01016042">
    <property type="protein sequence ID" value="VDO25395.1"/>
    <property type="molecule type" value="Genomic_DNA"/>
</dbReference>